<dbReference type="AlphaFoldDB" id="A0A177N1M0"/>
<protein>
    <recommendedName>
        <fullName evidence="3">Phage capsid protein</fullName>
    </recommendedName>
</protein>
<dbReference type="EMBL" id="LUUJ01000117">
    <property type="protein sequence ID" value="OAI11782.1"/>
    <property type="molecule type" value="Genomic_DNA"/>
</dbReference>
<evidence type="ECO:0008006" key="3">
    <source>
        <dbReference type="Google" id="ProtNLM"/>
    </source>
</evidence>
<gene>
    <name evidence="1" type="ORF">A1507_19840</name>
</gene>
<dbReference type="Pfam" id="PF03864">
    <property type="entry name" value="Phage_cap_E"/>
    <property type="match status" value="1"/>
</dbReference>
<dbReference type="RefSeq" id="WP_064042221.1">
    <property type="nucleotide sequence ID" value="NZ_LUUJ01000117.1"/>
</dbReference>
<dbReference type="InterPro" id="IPR005564">
    <property type="entry name" value="Major_capsid_GpE"/>
</dbReference>
<accession>A0A177N1M0</accession>
<evidence type="ECO:0000313" key="1">
    <source>
        <dbReference type="EMBL" id="OAI11782.1"/>
    </source>
</evidence>
<dbReference type="Proteomes" id="UP000077857">
    <property type="component" value="Unassembled WGS sequence"/>
</dbReference>
<proteinExistence type="predicted"/>
<dbReference type="OrthoDB" id="572526at2"/>
<name>A0A177N1M0_9GAMM</name>
<dbReference type="Gene3D" id="3.90.1690.10">
    <property type="entry name" value="phage-related protein like domain"/>
    <property type="match status" value="1"/>
</dbReference>
<evidence type="ECO:0000313" key="2">
    <source>
        <dbReference type="Proteomes" id="UP000077857"/>
    </source>
</evidence>
<comment type="caution">
    <text evidence="1">The sequence shown here is derived from an EMBL/GenBank/DDBJ whole genome shotgun (WGS) entry which is preliminary data.</text>
</comment>
<sequence>MTQMSTGGARVVNAVLTSVARGYRNAKYVGLRHLPYVPVNQRGGKVITFNKEAWRQYQLARAPGSQLKRVSFGYAGNDFALVQHALEGVAPIELADEAAKGPGIDLGRSTVIGVQDIIDLRLEIAQATLLTTAANYGAGNKVTLSGTSQWNDYTNSDPIGDVDTAKEAVRAQIGIEPNVMTVSAKVWKVLKRHPKLVDAAILNGIISVNGNSAPSRLSKDQMAALFEVDDFEVGGAVSLDASDAVTDVWGKDVLLSYSVTAALANMGTPTFGYTYRLAGYPMVETGYYENQTRSWIYPCIDEVAPVIAGAEAGYLIKSAVA</sequence>
<dbReference type="InterPro" id="IPR053738">
    <property type="entry name" value="Lambda_capsid_assembly"/>
</dbReference>
<organism evidence="1 2">
    <name type="scientific">Methylomonas koyamae</name>
    <dbReference type="NCBI Taxonomy" id="702114"/>
    <lineage>
        <taxon>Bacteria</taxon>
        <taxon>Pseudomonadati</taxon>
        <taxon>Pseudomonadota</taxon>
        <taxon>Gammaproteobacteria</taxon>
        <taxon>Methylococcales</taxon>
        <taxon>Methylococcaceae</taxon>
        <taxon>Methylomonas</taxon>
    </lineage>
</organism>
<reference evidence="1 2" key="1">
    <citation type="submission" date="2016-03" db="EMBL/GenBank/DDBJ databases">
        <authorList>
            <person name="Ploux O."/>
        </authorList>
    </citation>
    <scope>NUCLEOTIDE SEQUENCE [LARGE SCALE GENOMIC DNA]</scope>
    <source>
        <strain evidence="1 2">R-45378</strain>
    </source>
</reference>